<reference evidence="2" key="2">
    <citation type="submission" date="2025-09" db="UniProtKB">
        <authorList>
            <consortium name="Ensembl"/>
        </authorList>
    </citation>
    <scope>IDENTIFICATION</scope>
</reference>
<evidence type="ECO:0000313" key="2">
    <source>
        <dbReference type="Ensembl" id="ENSSRHP00000031064.1"/>
    </source>
</evidence>
<keyword evidence="3" id="KW-1185">Reference proteome</keyword>
<dbReference type="Proteomes" id="UP000472270">
    <property type="component" value="Unassembled WGS sequence"/>
</dbReference>
<protein>
    <submittedName>
        <fullName evidence="2">Uncharacterized protein</fullName>
    </submittedName>
</protein>
<sequence length="92" mass="10218">EGTEREVWESPGPSPKLSGVTQPSHSKELDQDEAHQLTAFKWVIASESLCGLVEEFEREIQECLEEAASVPLSLAHFHCLVSCAFSCFLELL</sequence>
<organism evidence="2 3">
    <name type="scientific">Sinocyclocheilus rhinocerous</name>
    <dbReference type="NCBI Taxonomy" id="307959"/>
    <lineage>
        <taxon>Eukaryota</taxon>
        <taxon>Metazoa</taxon>
        <taxon>Chordata</taxon>
        <taxon>Craniata</taxon>
        <taxon>Vertebrata</taxon>
        <taxon>Euteleostomi</taxon>
        <taxon>Actinopterygii</taxon>
        <taxon>Neopterygii</taxon>
        <taxon>Teleostei</taxon>
        <taxon>Ostariophysi</taxon>
        <taxon>Cypriniformes</taxon>
        <taxon>Cyprinidae</taxon>
        <taxon>Cyprininae</taxon>
        <taxon>Sinocyclocheilus</taxon>
    </lineage>
</organism>
<feature type="region of interest" description="Disordered" evidence="1">
    <location>
        <begin position="1"/>
        <end position="31"/>
    </location>
</feature>
<dbReference type="AlphaFoldDB" id="A0A673I067"/>
<evidence type="ECO:0000256" key="1">
    <source>
        <dbReference type="SAM" id="MobiDB-lite"/>
    </source>
</evidence>
<proteinExistence type="predicted"/>
<reference evidence="2" key="1">
    <citation type="submission" date="2025-08" db="UniProtKB">
        <authorList>
            <consortium name="Ensembl"/>
        </authorList>
    </citation>
    <scope>IDENTIFICATION</scope>
</reference>
<dbReference type="Ensembl" id="ENSSRHT00000031974.1">
    <property type="protein sequence ID" value="ENSSRHP00000031064.1"/>
    <property type="gene ID" value="ENSSRHG00000016059.1"/>
</dbReference>
<name>A0A673I067_9TELE</name>
<evidence type="ECO:0000313" key="3">
    <source>
        <dbReference type="Proteomes" id="UP000472270"/>
    </source>
</evidence>
<accession>A0A673I067</accession>